<evidence type="ECO:0000259" key="4">
    <source>
        <dbReference type="PROSITE" id="PS51384"/>
    </source>
</evidence>
<dbReference type="PANTHER" id="PTHR11972">
    <property type="entry name" value="NADPH OXIDASE"/>
    <property type="match status" value="1"/>
</dbReference>
<dbReference type="GO" id="GO:0043020">
    <property type="term" value="C:NADPH oxidase complex"/>
    <property type="evidence" value="ECO:0007669"/>
    <property type="project" value="TreeGrafter"/>
</dbReference>
<dbReference type="STRING" id="1198029.A0A1U7LQH4"/>
<sequence>MQESFWQRQLPPRRIVFRLLFWGSHLVFFAFGWSSLARVPPAHYRWKQAHDPRLADLNSLGVSVWVSRGAGLALAYDSGLILLPVAAHSLFPHLTLDAQKYPLLPAPPPAIPRHRRKHLVPQTDRLRHALLHRRPCNSTLHQLLPRPSLPDPPAQRSANPLYPACWNNWPLYAPHDALDLYYCPFIHPKTLLRGFLVHSPPWVPHSSISSDPSLFFFLALYSHATGCFVRDTPGPFSPFDTHNFFKHCLGYEAWRFTIWVGILYISERVYREIRASRPTRITKVLLHPQAVIEIQFTKPSLTYISGQWIFLNCPAVSRFQWHPFTITSCPSDPYLSIHVRQVGDFTKQLGSLLGVNDKLAYYAGEQSIQGAMQNGQRLPDIRIDGPFGAPAEDVSNYDISVIIGAGIGVTPWASILRNIYDHHKTRSKDLRLQRLEFIWICKHVSSFEWFQTLLLHLEKKFGNEFLRIHIFLTGQLDPDTVQNIVINNVGNAVDPLTQLASRTHFGRPDFSAIFKRISEGVSNGSYLAGLERNLCTKVGVFYCGPGLLAKTLGAECAKASSEEILFRLWKEHF</sequence>
<feature type="transmembrane region" description="Helical" evidence="3">
    <location>
        <begin position="15"/>
        <end position="33"/>
    </location>
</feature>
<keyword evidence="3" id="KW-0812">Transmembrane</keyword>
<keyword evidence="1" id="KW-0813">Transport</keyword>
<dbReference type="InterPro" id="IPR013121">
    <property type="entry name" value="Fe_red_NAD-bd_6"/>
</dbReference>
<dbReference type="PANTHER" id="PTHR11972:SF39">
    <property type="entry name" value="FAD-BINDING FR-TYPE DOMAIN-CONTAINING PROTEIN"/>
    <property type="match status" value="1"/>
</dbReference>
<dbReference type="GO" id="GO:0042554">
    <property type="term" value="P:superoxide anion generation"/>
    <property type="evidence" value="ECO:0007669"/>
    <property type="project" value="TreeGrafter"/>
</dbReference>
<accession>A0A1U7LQH4</accession>
<evidence type="ECO:0000256" key="3">
    <source>
        <dbReference type="SAM" id="Phobius"/>
    </source>
</evidence>
<dbReference type="InterPro" id="IPR000778">
    <property type="entry name" value="Cyt_b245_heavy_chain"/>
</dbReference>
<keyword evidence="3" id="KW-0472">Membrane</keyword>
<evidence type="ECO:0000313" key="6">
    <source>
        <dbReference type="Proteomes" id="UP000186594"/>
    </source>
</evidence>
<dbReference type="EMBL" id="LXFE01000632">
    <property type="protein sequence ID" value="OLL24771.1"/>
    <property type="molecule type" value="Genomic_DNA"/>
</dbReference>
<protein>
    <submittedName>
        <fullName evidence="5">Superoxide-generating NADPH oxidase heavy chain subunit A</fullName>
    </submittedName>
</protein>
<keyword evidence="3" id="KW-1133">Transmembrane helix</keyword>
<dbReference type="Pfam" id="PF08022">
    <property type="entry name" value="FAD_binding_8"/>
    <property type="match status" value="1"/>
</dbReference>
<dbReference type="Gene3D" id="3.40.50.80">
    <property type="entry name" value="Nucleotide-binding domain of ferredoxin-NADP reductase (FNR) module"/>
    <property type="match status" value="1"/>
</dbReference>
<dbReference type="Proteomes" id="UP000186594">
    <property type="component" value="Unassembled WGS sequence"/>
</dbReference>
<dbReference type="SUPFAM" id="SSF52343">
    <property type="entry name" value="Ferredoxin reductase-like, C-terminal NADP-linked domain"/>
    <property type="match status" value="1"/>
</dbReference>
<proteinExistence type="predicted"/>
<feature type="domain" description="FAD-binding FR-type" evidence="4">
    <location>
        <begin position="268"/>
        <end position="393"/>
    </location>
</feature>
<reference evidence="5 6" key="1">
    <citation type="submission" date="2016-04" db="EMBL/GenBank/DDBJ databases">
        <title>Evolutionary innovation and constraint leading to complex multicellularity in the Ascomycota.</title>
        <authorList>
            <person name="Cisse O."/>
            <person name="Nguyen A."/>
            <person name="Hewitt D.A."/>
            <person name="Jedd G."/>
            <person name="Stajich J.E."/>
        </authorList>
    </citation>
    <scope>NUCLEOTIDE SEQUENCE [LARGE SCALE GENOMIC DNA]</scope>
    <source>
        <strain evidence="5 6">DAH-3</strain>
    </source>
</reference>
<name>A0A1U7LQH4_NEOID</name>
<organism evidence="5 6">
    <name type="scientific">Neolecta irregularis (strain DAH-3)</name>
    <dbReference type="NCBI Taxonomy" id="1198029"/>
    <lineage>
        <taxon>Eukaryota</taxon>
        <taxon>Fungi</taxon>
        <taxon>Dikarya</taxon>
        <taxon>Ascomycota</taxon>
        <taxon>Taphrinomycotina</taxon>
        <taxon>Neolectales</taxon>
        <taxon>Neolectaceae</taxon>
        <taxon>Neolecta</taxon>
    </lineage>
</organism>
<dbReference type="Pfam" id="PF08030">
    <property type="entry name" value="NAD_binding_6"/>
    <property type="match status" value="1"/>
</dbReference>
<dbReference type="PROSITE" id="PS51384">
    <property type="entry name" value="FAD_FR"/>
    <property type="match status" value="1"/>
</dbReference>
<keyword evidence="6" id="KW-1185">Reference proteome</keyword>
<dbReference type="OrthoDB" id="167398at2759"/>
<comment type="caution">
    <text evidence="5">The sequence shown here is derived from an EMBL/GenBank/DDBJ whole genome shotgun (WGS) entry which is preliminary data.</text>
</comment>
<dbReference type="OMA" id="YYSHKLY"/>
<gene>
    <name evidence="5" type="ORF">NEOLI_003388</name>
</gene>
<dbReference type="AlphaFoldDB" id="A0A1U7LQH4"/>
<evidence type="ECO:0000313" key="5">
    <source>
        <dbReference type="EMBL" id="OLL24771.1"/>
    </source>
</evidence>
<dbReference type="GO" id="GO:0006952">
    <property type="term" value="P:defense response"/>
    <property type="evidence" value="ECO:0007669"/>
    <property type="project" value="TreeGrafter"/>
</dbReference>
<dbReference type="Gene3D" id="2.40.30.10">
    <property type="entry name" value="Translation factors"/>
    <property type="match status" value="1"/>
</dbReference>
<dbReference type="InterPro" id="IPR013112">
    <property type="entry name" value="FAD-bd_8"/>
</dbReference>
<dbReference type="InterPro" id="IPR050369">
    <property type="entry name" value="RBOH/FRE"/>
</dbReference>
<evidence type="ECO:0000256" key="2">
    <source>
        <dbReference type="ARBA" id="ARBA00023002"/>
    </source>
</evidence>
<keyword evidence="2" id="KW-0560">Oxidoreductase</keyword>
<dbReference type="CDD" id="cd06186">
    <property type="entry name" value="NOX_Duox_like_FAD_NADP"/>
    <property type="match status" value="1"/>
</dbReference>
<dbReference type="InterPro" id="IPR017938">
    <property type="entry name" value="Riboflavin_synthase-like_b-brl"/>
</dbReference>
<keyword evidence="1" id="KW-0249">Electron transport</keyword>
<dbReference type="GO" id="GO:0016175">
    <property type="term" value="F:superoxide-generating NAD(P)H oxidase activity"/>
    <property type="evidence" value="ECO:0007669"/>
    <property type="project" value="TreeGrafter"/>
</dbReference>
<evidence type="ECO:0000256" key="1">
    <source>
        <dbReference type="ARBA" id="ARBA00022982"/>
    </source>
</evidence>
<dbReference type="PRINTS" id="PR00466">
    <property type="entry name" value="GP91PHOX"/>
</dbReference>
<dbReference type="InterPro" id="IPR017927">
    <property type="entry name" value="FAD-bd_FR_type"/>
</dbReference>
<dbReference type="SUPFAM" id="SSF63380">
    <property type="entry name" value="Riboflavin synthase domain-like"/>
    <property type="match status" value="1"/>
</dbReference>
<dbReference type="InterPro" id="IPR039261">
    <property type="entry name" value="FNR_nucleotide-bd"/>
</dbReference>